<dbReference type="AlphaFoldDB" id="A0A1J5HUZ4"/>
<organism evidence="4 5">
    <name type="scientific">Candidatus Roizmanbacteria bacterium CG2_30_33_16</name>
    <dbReference type="NCBI Taxonomy" id="1805340"/>
    <lineage>
        <taxon>Bacteria</taxon>
        <taxon>Candidatus Roizmaniibacteriota</taxon>
    </lineage>
</organism>
<gene>
    <name evidence="4" type="ORF">AUK04_02080</name>
</gene>
<dbReference type="GO" id="GO:0005737">
    <property type="term" value="C:cytoplasm"/>
    <property type="evidence" value="ECO:0007669"/>
    <property type="project" value="TreeGrafter"/>
</dbReference>
<proteinExistence type="predicted"/>
<dbReference type="PROSITE" id="PS51186">
    <property type="entry name" value="GNAT"/>
    <property type="match status" value="1"/>
</dbReference>
<evidence type="ECO:0000313" key="4">
    <source>
        <dbReference type="EMBL" id="OIP84671.1"/>
    </source>
</evidence>
<dbReference type="Gene3D" id="3.40.630.30">
    <property type="match status" value="1"/>
</dbReference>
<dbReference type="SUPFAM" id="SSF55729">
    <property type="entry name" value="Acyl-CoA N-acyltransferases (Nat)"/>
    <property type="match status" value="1"/>
</dbReference>
<keyword evidence="2" id="KW-0012">Acyltransferase</keyword>
<dbReference type="PANTHER" id="PTHR43626">
    <property type="entry name" value="ACYL-COA N-ACYLTRANSFERASE"/>
    <property type="match status" value="1"/>
</dbReference>
<dbReference type="InterPro" id="IPR000182">
    <property type="entry name" value="GNAT_dom"/>
</dbReference>
<dbReference type="PANTHER" id="PTHR43626:SF4">
    <property type="entry name" value="GCN5-RELATED N-ACETYLTRANSFERASE 2, CHLOROPLASTIC"/>
    <property type="match status" value="1"/>
</dbReference>
<dbReference type="CDD" id="cd04301">
    <property type="entry name" value="NAT_SF"/>
    <property type="match status" value="1"/>
</dbReference>
<dbReference type="Pfam" id="PF13673">
    <property type="entry name" value="Acetyltransf_10"/>
    <property type="match status" value="1"/>
</dbReference>
<protein>
    <recommendedName>
        <fullName evidence="3">N-acetyltransferase domain-containing protein</fullName>
    </recommendedName>
</protein>
<dbReference type="Proteomes" id="UP000183758">
    <property type="component" value="Unassembled WGS sequence"/>
</dbReference>
<sequence>MQITVKETKDLDYEKVVDIFYEVKFLKNPNKREIYKKTIEKAFKNSQYVVSAWDGNKLIGFARVITDGSLFATIWNMLIKPEYQKQGIGKQLIRKCLNKYPECYFFLFGDKKVVSFYQKSGFEIHRFGMYLKDGPKRCITYN</sequence>
<evidence type="ECO:0000256" key="2">
    <source>
        <dbReference type="ARBA" id="ARBA00023315"/>
    </source>
</evidence>
<dbReference type="GO" id="GO:0008080">
    <property type="term" value="F:N-acetyltransferase activity"/>
    <property type="evidence" value="ECO:0007669"/>
    <property type="project" value="InterPro"/>
</dbReference>
<name>A0A1J5HUZ4_9BACT</name>
<reference evidence="4 5" key="1">
    <citation type="journal article" date="2016" name="Environ. Microbiol.">
        <title>Genomic resolution of a cold subsurface aquifer community provides metabolic insights for novel microbes adapted to high CO concentrations.</title>
        <authorList>
            <person name="Probst A.J."/>
            <person name="Castelle C.J."/>
            <person name="Singh A."/>
            <person name="Brown C.T."/>
            <person name="Anantharaman K."/>
            <person name="Sharon I."/>
            <person name="Hug L.A."/>
            <person name="Burstein D."/>
            <person name="Emerson J.B."/>
            <person name="Thomas B.C."/>
            <person name="Banfield J.F."/>
        </authorList>
    </citation>
    <scope>NUCLEOTIDE SEQUENCE [LARGE SCALE GENOMIC DNA]</scope>
    <source>
        <strain evidence="4">CG2_30_33_16</strain>
    </source>
</reference>
<dbReference type="EMBL" id="MNZM01000048">
    <property type="protein sequence ID" value="OIP84671.1"/>
    <property type="molecule type" value="Genomic_DNA"/>
</dbReference>
<feature type="domain" description="N-acetyltransferase" evidence="3">
    <location>
        <begin position="3"/>
        <end position="142"/>
    </location>
</feature>
<evidence type="ECO:0000313" key="5">
    <source>
        <dbReference type="Proteomes" id="UP000183758"/>
    </source>
</evidence>
<keyword evidence="1" id="KW-0808">Transferase</keyword>
<accession>A0A1J5HUZ4</accession>
<dbReference type="InterPro" id="IPR016181">
    <property type="entry name" value="Acyl_CoA_acyltransferase"/>
</dbReference>
<evidence type="ECO:0000256" key="1">
    <source>
        <dbReference type="ARBA" id="ARBA00022679"/>
    </source>
</evidence>
<dbReference type="InterPro" id="IPR045039">
    <property type="entry name" value="NSI-like"/>
</dbReference>
<evidence type="ECO:0000259" key="3">
    <source>
        <dbReference type="PROSITE" id="PS51186"/>
    </source>
</evidence>
<comment type="caution">
    <text evidence="4">The sequence shown here is derived from an EMBL/GenBank/DDBJ whole genome shotgun (WGS) entry which is preliminary data.</text>
</comment>